<evidence type="ECO:0000256" key="2">
    <source>
        <dbReference type="SAM" id="Phobius"/>
    </source>
</evidence>
<accession>A0A0C3B8F5</accession>
<sequence>MSFLREASHSSKVAVVFALLVWKALSTPRDTKTPMLMLLIRDGFIYFGVVFAAFLFNLLVWALAPLSLALLPHDPVWAIVTIALSRLMLSMDGISPNGIISEEEGEDTKTTHQPLSHGTIPANLRRTLEQTLTFPRSRSQTPVSKIQSQHSLAETIIMEGSELGDRRSSKGSSRSQRGNQRPPSVVQKEASPNPAWFPGAIEEKATALRSRTPSSPIQKRVVSPTPSDRSDSPPLAYIRPLPTIPGTTSFMDRTRTHSRSFSASPLPGQSSSRPNVHHQSSNSASGSTLFTLSQPSTVNGQTSSATSSNTQLLRRFSTTHSLPNPGGPQAEAGPNLSKPLIPLANREVHEMRLLPPRPSHAPVSSDSNPWTETPWPEIATYPRVSQQEVVDRRGDFKTTNSGGVEF</sequence>
<dbReference type="AlphaFoldDB" id="A0A0C3B8F5"/>
<gene>
    <name evidence="3" type="ORF">M408DRAFT_191738</name>
</gene>
<keyword evidence="4" id="KW-1185">Reference proteome</keyword>
<feature type="region of interest" description="Disordered" evidence="1">
    <location>
        <begin position="355"/>
        <end position="406"/>
    </location>
</feature>
<keyword evidence="2" id="KW-0472">Membrane</keyword>
<feature type="transmembrane region" description="Helical" evidence="2">
    <location>
        <begin position="45"/>
        <end position="64"/>
    </location>
</feature>
<keyword evidence="2" id="KW-0812">Transmembrane</keyword>
<feature type="region of interest" description="Disordered" evidence="1">
    <location>
        <begin position="158"/>
        <end position="310"/>
    </location>
</feature>
<evidence type="ECO:0000313" key="4">
    <source>
        <dbReference type="Proteomes" id="UP000054097"/>
    </source>
</evidence>
<feature type="compositionally biased region" description="Low complexity" evidence="1">
    <location>
        <begin position="170"/>
        <end position="184"/>
    </location>
</feature>
<protein>
    <submittedName>
        <fullName evidence="3">Uncharacterized protein</fullName>
    </submittedName>
</protein>
<dbReference type="EMBL" id="KN824279">
    <property type="protein sequence ID" value="KIM33085.1"/>
    <property type="molecule type" value="Genomic_DNA"/>
</dbReference>
<dbReference type="HOGENOM" id="CLU_678201_0_0_1"/>
<feature type="compositionally biased region" description="Polar residues" evidence="1">
    <location>
        <begin position="397"/>
        <end position="406"/>
    </location>
</feature>
<feature type="compositionally biased region" description="Polar residues" evidence="1">
    <location>
        <begin position="259"/>
        <end position="310"/>
    </location>
</feature>
<name>A0A0C3B8F5_SERVB</name>
<feature type="compositionally biased region" description="Polar residues" evidence="1">
    <location>
        <begin position="362"/>
        <end position="371"/>
    </location>
</feature>
<evidence type="ECO:0000256" key="1">
    <source>
        <dbReference type="SAM" id="MobiDB-lite"/>
    </source>
</evidence>
<dbReference type="Proteomes" id="UP000054097">
    <property type="component" value="Unassembled WGS sequence"/>
</dbReference>
<organism evidence="3 4">
    <name type="scientific">Serendipita vermifera MAFF 305830</name>
    <dbReference type="NCBI Taxonomy" id="933852"/>
    <lineage>
        <taxon>Eukaryota</taxon>
        <taxon>Fungi</taxon>
        <taxon>Dikarya</taxon>
        <taxon>Basidiomycota</taxon>
        <taxon>Agaricomycotina</taxon>
        <taxon>Agaricomycetes</taxon>
        <taxon>Sebacinales</taxon>
        <taxon>Serendipitaceae</taxon>
        <taxon>Serendipita</taxon>
    </lineage>
</organism>
<keyword evidence="2" id="KW-1133">Transmembrane helix</keyword>
<reference evidence="4" key="2">
    <citation type="submission" date="2015-01" db="EMBL/GenBank/DDBJ databases">
        <title>Evolutionary Origins and Diversification of the Mycorrhizal Mutualists.</title>
        <authorList>
            <consortium name="DOE Joint Genome Institute"/>
            <consortium name="Mycorrhizal Genomics Consortium"/>
            <person name="Kohler A."/>
            <person name="Kuo A."/>
            <person name="Nagy L.G."/>
            <person name="Floudas D."/>
            <person name="Copeland A."/>
            <person name="Barry K.W."/>
            <person name="Cichocki N."/>
            <person name="Veneault-Fourrey C."/>
            <person name="LaButti K."/>
            <person name="Lindquist E.A."/>
            <person name="Lipzen A."/>
            <person name="Lundell T."/>
            <person name="Morin E."/>
            <person name="Murat C."/>
            <person name="Riley R."/>
            <person name="Ohm R."/>
            <person name="Sun H."/>
            <person name="Tunlid A."/>
            <person name="Henrissat B."/>
            <person name="Grigoriev I.V."/>
            <person name="Hibbett D.S."/>
            <person name="Martin F."/>
        </authorList>
    </citation>
    <scope>NUCLEOTIDE SEQUENCE [LARGE SCALE GENOMIC DNA]</scope>
    <source>
        <strain evidence="4">MAFF 305830</strain>
    </source>
</reference>
<proteinExistence type="predicted"/>
<evidence type="ECO:0000313" key="3">
    <source>
        <dbReference type="EMBL" id="KIM33085.1"/>
    </source>
</evidence>
<reference evidence="3 4" key="1">
    <citation type="submission" date="2014-04" db="EMBL/GenBank/DDBJ databases">
        <authorList>
            <consortium name="DOE Joint Genome Institute"/>
            <person name="Kuo A."/>
            <person name="Zuccaro A."/>
            <person name="Kohler A."/>
            <person name="Nagy L.G."/>
            <person name="Floudas D."/>
            <person name="Copeland A."/>
            <person name="Barry K.W."/>
            <person name="Cichocki N."/>
            <person name="Veneault-Fourrey C."/>
            <person name="LaButti K."/>
            <person name="Lindquist E.A."/>
            <person name="Lipzen A."/>
            <person name="Lundell T."/>
            <person name="Morin E."/>
            <person name="Murat C."/>
            <person name="Sun H."/>
            <person name="Tunlid A."/>
            <person name="Henrissat B."/>
            <person name="Grigoriev I.V."/>
            <person name="Hibbett D.S."/>
            <person name="Martin F."/>
            <person name="Nordberg H.P."/>
            <person name="Cantor M.N."/>
            <person name="Hua S.X."/>
        </authorList>
    </citation>
    <scope>NUCLEOTIDE SEQUENCE [LARGE SCALE GENOMIC DNA]</scope>
    <source>
        <strain evidence="3 4">MAFF 305830</strain>
    </source>
</reference>
<dbReference type="OrthoDB" id="2686513at2759"/>